<dbReference type="Pfam" id="PF11831">
    <property type="entry name" value="Myb_Cef"/>
    <property type="match status" value="1"/>
</dbReference>
<evidence type="ECO:0000256" key="2">
    <source>
        <dbReference type="ARBA" id="ARBA00022664"/>
    </source>
</evidence>
<protein>
    <submittedName>
        <fullName evidence="12">Uncharacterized protein</fullName>
    </submittedName>
</protein>
<keyword evidence="8" id="KW-0175">Coiled coil</keyword>
<evidence type="ECO:0000259" key="10">
    <source>
        <dbReference type="PROSITE" id="PS50090"/>
    </source>
</evidence>
<evidence type="ECO:0000256" key="4">
    <source>
        <dbReference type="ARBA" id="ARBA00022737"/>
    </source>
</evidence>
<dbReference type="InterPro" id="IPR047242">
    <property type="entry name" value="CDC5L/Cef1"/>
</dbReference>
<feature type="coiled-coil region" evidence="8">
    <location>
        <begin position="774"/>
        <end position="837"/>
    </location>
</feature>
<feature type="compositionally biased region" description="Basic and acidic residues" evidence="9">
    <location>
        <begin position="129"/>
        <end position="152"/>
    </location>
</feature>
<dbReference type="PANTHER" id="PTHR45885">
    <property type="entry name" value="CELL DIVISION CYCLE 5-LIKE PROTEIN"/>
    <property type="match status" value="1"/>
</dbReference>
<gene>
    <name evidence="12" type="ORF">GFSPODELE1_LOCUS4741</name>
</gene>
<evidence type="ECO:0000256" key="3">
    <source>
        <dbReference type="ARBA" id="ARBA00022728"/>
    </source>
</evidence>
<feature type="compositionally biased region" description="Basic and acidic residues" evidence="9">
    <location>
        <begin position="515"/>
        <end position="532"/>
    </location>
</feature>
<feature type="domain" description="HTH myb-type" evidence="11">
    <location>
        <begin position="59"/>
        <end position="108"/>
    </location>
</feature>
<evidence type="ECO:0000256" key="5">
    <source>
        <dbReference type="ARBA" id="ARBA00023125"/>
    </source>
</evidence>
<evidence type="ECO:0000313" key="12">
    <source>
        <dbReference type="EMBL" id="CAL1703838.1"/>
    </source>
</evidence>
<dbReference type="PANTHER" id="PTHR45885:SF1">
    <property type="entry name" value="CELL DIVISION CYCLE 5-LIKE PROTEIN"/>
    <property type="match status" value="1"/>
</dbReference>
<keyword evidence="13" id="KW-1185">Reference proteome</keyword>
<feature type="region of interest" description="Disordered" evidence="9">
    <location>
        <begin position="509"/>
        <end position="532"/>
    </location>
</feature>
<dbReference type="Gene3D" id="1.10.10.60">
    <property type="entry name" value="Homeodomain-like"/>
    <property type="match status" value="2"/>
</dbReference>
<keyword evidence="3" id="KW-0747">Spliceosome</keyword>
<keyword evidence="2" id="KW-0507">mRNA processing</keyword>
<dbReference type="InterPro" id="IPR047240">
    <property type="entry name" value="SANT_CDC5L_II"/>
</dbReference>
<keyword evidence="6" id="KW-0508">mRNA splicing</keyword>
<evidence type="ECO:0000256" key="9">
    <source>
        <dbReference type="SAM" id="MobiDB-lite"/>
    </source>
</evidence>
<dbReference type="Pfam" id="PF13921">
    <property type="entry name" value="Myb_DNA-bind_6"/>
    <property type="match status" value="1"/>
</dbReference>
<dbReference type="CDD" id="cd00167">
    <property type="entry name" value="SANT"/>
    <property type="match status" value="1"/>
</dbReference>
<dbReference type="CDD" id="cd11659">
    <property type="entry name" value="SANT_CDC5_II"/>
    <property type="match status" value="1"/>
</dbReference>
<keyword evidence="5" id="KW-0238">DNA-binding</keyword>
<dbReference type="SMART" id="SM00717">
    <property type="entry name" value="SANT"/>
    <property type="match status" value="2"/>
</dbReference>
<keyword evidence="7" id="KW-0539">Nucleus</keyword>
<dbReference type="InterPro" id="IPR001005">
    <property type="entry name" value="SANT/Myb"/>
</dbReference>
<feature type="compositionally biased region" description="Basic and acidic residues" evidence="9">
    <location>
        <begin position="254"/>
        <end position="269"/>
    </location>
</feature>
<accession>A0ABP1D9Z5</accession>
<feature type="domain" description="HTH myb-type" evidence="11">
    <location>
        <begin position="3"/>
        <end position="58"/>
    </location>
</feature>
<dbReference type="PROSITE" id="PS50090">
    <property type="entry name" value="MYB_LIKE"/>
    <property type="match status" value="2"/>
</dbReference>
<evidence type="ECO:0000259" key="11">
    <source>
        <dbReference type="PROSITE" id="PS51294"/>
    </source>
</evidence>
<dbReference type="InterPro" id="IPR009057">
    <property type="entry name" value="Homeodomain-like_sf"/>
</dbReference>
<dbReference type="InterPro" id="IPR017930">
    <property type="entry name" value="Myb_dom"/>
</dbReference>
<evidence type="ECO:0000256" key="8">
    <source>
        <dbReference type="SAM" id="Coils"/>
    </source>
</evidence>
<feature type="domain" description="Myb-like" evidence="10">
    <location>
        <begin position="55"/>
        <end position="104"/>
    </location>
</feature>
<evidence type="ECO:0000313" key="13">
    <source>
        <dbReference type="Proteomes" id="UP001497453"/>
    </source>
</evidence>
<feature type="domain" description="Myb-like" evidence="10">
    <location>
        <begin position="3"/>
        <end position="54"/>
    </location>
</feature>
<keyword evidence="4" id="KW-0677">Repeat</keyword>
<dbReference type="InterPro" id="IPR021786">
    <property type="entry name" value="Cdc5p/Cef1_C"/>
</dbReference>
<evidence type="ECO:0000256" key="7">
    <source>
        <dbReference type="ARBA" id="ARBA00023242"/>
    </source>
</evidence>
<reference evidence="13" key="1">
    <citation type="submission" date="2024-04" db="EMBL/GenBank/DDBJ databases">
        <authorList>
            <person name="Shaw F."/>
            <person name="Minotto A."/>
        </authorList>
    </citation>
    <scope>NUCLEOTIDE SEQUENCE [LARGE SCALE GENOMIC DNA]</scope>
</reference>
<evidence type="ECO:0000256" key="6">
    <source>
        <dbReference type="ARBA" id="ARBA00023187"/>
    </source>
</evidence>
<dbReference type="SUPFAM" id="SSF46689">
    <property type="entry name" value="Homeodomain-like"/>
    <property type="match status" value="1"/>
</dbReference>
<dbReference type="PROSITE" id="PS51294">
    <property type="entry name" value="HTH_MYB"/>
    <property type="match status" value="2"/>
</dbReference>
<evidence type="ECO:0000256" key="1">
    <source>
        <dbReference type="ARBA" id="ARBA00010506"/>
    </source>
</evidence>
<dbReference type="EMBL" id="OZ037946">
    <property type="protein sequence ID" value="CAL1703838.1"/>
    <property type="molecule type" value="Genomic_DNA"/>
</dbReference>
<organism evidence="12 13">
    <name type="scientific">Somion occarium</name>
    <dbReference type="NCBI Taxonomy" id="3059160"/>
    <lineage>
        <taxon>Eukaryota</taxon>
        <taxon>Fungi</taxon>
        <taxon>Dikarya</taxon>
        <taxon>Basidiomycota</taxon>
        <taxon>Agaricomycotina</taxon>
        <taxon>Agaricomycetes</taxon>
        <taxon>Polyporales</taxon>
        <taxon>Cerrenaceae</taxon>
        <taxon>Somion</taxon>
    </lineage>
</organism>
<feature type="region of interest" description="Disordered" evidence="9">
    <location>
        <begin position="219"/>
        <end position="291"/>
    </location>
</feature>
<name>A0ABP1D9Z5_9APHY</name>
<feature type="region of interest" description="Disordered" evidence="9">
    <location>
        <begin position="112"/>
        <end position="162"/>
    </location>
</feature>
<proteinExistence type="inferred from homology"/>
<comment type="similarity">
    <text evidence="1">Belongs to the CEF1 family.</text>
</comment>
<dbReference type="Proteomes" id="UP001497453">
    <property type="component" value="Chromosome 3"/>
</dbReference>
<sequence>MVRIIIKGGVWKNTEDEVLKAAIAKYGKNQWARISSLLVRKTPKQCKARWYEWLDPSIKKTEWSKTEDEKLLHLAKLMPTQWRTIAPIVGRTATQCLERYQKLLDEAEAKEHEELGLAGPGGEAGPSADDIRRLRPGEIDPDPETKPARPDPIDMDEDEKEMLSEARARLANTQGKKAKRKARERQLEEARRLAVLQKKRELKAAGIIMRHKTKKKGMDYNADIPFEKKPAPGFYDTSDEQARETTAPVGQSLRRLENKRKPEEEEAERRKRQRKGKEGGGNEPPHQTKFVAARDAQIQKLKEAESIGRRRKLVLPSAQVGEAELEEIVKIGQAGEEAKALVGGSGNEATEKLLSDYEGLERAKMARTPRTAPQHDNIMSEARNLRNMTITQTPLLGDENTPMHTGPAGGTGFEGATPRHQVAFTPNPLATPLRAGAGDIAATPRDLQAGATPLRTPMRDSLSINPEGAVSFMPGATPRHRESPAVRSLKSAFMNLPKPENNFELLVPEEEEAGDEARTRLSEEDAAERDAKIRRLREEEERKALARRSQPVQKGLPRPANVDVETMLSRLDISDVGLDEAAKLVHAELVQILEHDAISHPLPGTALPGGTRSSYMIPDDDAVAAAKSAIQTELASALGYPDANEDQLKEGIAALSRSEDMDESLSWPQIRRTRVAFDPTSKSWVDADSLSPEDRVAGLSALLDRSREVMAAEAQKAGKAEKKLNVTLGGYQARHKALSKRITDAFDELKKTKLEYESFVRLRANETATGPLRVASLKEEVDKLERREHNLQGRYSELDSERRELESRVGELEDKLMAEAEALNEAALAEMEGAVEVAA</sequence>